<keyword evidence="4 8" id="KW-0028">Amino-acid biosynthesis</keyword>
<protein>
    <recommendedName>
        <fullName evidence="3 8">Histidinol-phosphatase</fullName>
        <shortName evidence="8">HolPase</shortName>
        <ecNumber evidence="3 8">3.1.3.15</ecNumber>
    </recommendedName>
</protein>
<keyword evidence="6 8" id="KW-0368">Histidine biosynthesis</keyword>
<comment type="pathway">
    <text evidence="1 8">Amino-acid biosynthesis; L-histidine biosynthesis; L-histidine from 5-phospho-alpha-D-ribose 1-diphosphate: step 8/9.</text>
</comment>
<evidence type="ECO:0000256" key="1">
    <source>
        <dbReference type="ARBA" id="ARBA00004970"/>
    </source>
</evidence>
<accession>A0A4Y3PMQ1</accession>
<evidence type="ECO:0000256" key="8">
    <source>
        <dbReference type="RuleBase" id="RU366003"/>
    </source>
</evidence>
<dbReference type="SUPFAM" id="SSF89550">
    <property type="entry name" value="PHP domain-like"/>
    <property type="match status" value="1"/>
</dbReference>
<evidence type="ECO:0000256" key="2">
    <source>
        <dbReference type="ARBA" id="ARBA00009152"/>
    </source>
</evidence>
<proteinExistence type="inferred from homology"/>
<evidence type="ECO:0000256" key="4">
    <source>
        <dbReference type="ARBA" id="ARBA00022605"/>
    </source>
</evidence>
<dbReference type="EMBL" id="BJMH01000052">
    <property type="protein sequence ID" value="GEB35750.1"/>
    <property type="molecule type" value="Genomic_DNA"/>
</dbReference>
<organism evidence="10 11">
    <name type="scientific">Brevibacillus parabrevis</name>
    <dbReference type="NCBI Taxonomy" id="54914"/>
    <lineage>
        <taxon>Bacteria</taxon>
        <taxon>Bacillati</taxon>
        <taxon>Bacillota</taxon>
        <taxon>Bacilli</taxon>
        <taxon>Bacillales</taxon>
        <taxon>Paenibacillaceae</taxon>
        <taxon>Brevibacillus</taxon>
    </lineage>
</organism>
<dbReference type="Pfam" id="PF02811">
    <property type="entry name" value="PHP"/>
    <property type="match status" value="1"/>
</dbReference>
<dbReference type="STRING" id="54914.AV540_10395"/>
<evidence type="ECO:0000256" key="7">
    <source>
        <dbReference type="ARBA" id="ARBA00049158"/>
    </source>
</evidence>
<reference evidence="10 11" key="1">
    <citation type="submission" date="2019-06" db="EMBL/GenBank/DDBJ databases">
        <title>Whole genome shotgun sequence of Brevibacillus parabrevis NBRC 12334.</title>
        <authorList>
            <person name="Hosoyama A."/>
            <person name="Uohara A."/>
            <person name="Ohji S."/>
            <person name="Ichikawa N."/>
        </authorList>
    </citation>
    <scope>NUCLEOTIDE SEQUENCE [LARGE SCALE GENOMIC DNA]</scope>
    <source>
        <strain evidence="10 11">NBRC 12334</strain>
    </source>
</reference>
<dbReference type="Proteomes" id="UP000316882">
    <property type="component" value="Unassembled WGS sequence"/>
</dbReference>
<dbReference type="CDD" id="cd12110">
    <property type="entry name" value="PHP_HisPPase_Hisj_like"/>
    <property type="match status" value="1"/>
</dbReference>
<evidence type="ECO:0000313" key="10">
    <source>
        <dbReference type="EMBL" id="GEB35750.1"/>
    </source>
</evidence>
<dbReference type="InterPro" id="IPR004013">
    <property type="entry name" value="PHP_dom"/>
</dbReference>
<keyword evidence="5 8" id="KW-0378">Hydrolase</keyword>
<dbReference type="PANTHER" id="PTHR21039:SF0">
    <property type="entry name" value="HISTIDINOL-PHOSPHATASE"/>
    <property type="match status" value="1"/>
</dbReference>
<evidence type="ECO:0000313" key="11">
    <source>
        <dbReference type="Proteomes" id="UP000316882"/>
    </source>
</evidence>
<name>A0A4Y3PMQ1_BREPA</name>
<dbReference type="UniPathway" id="UPA00031">
    <property type="reaction ID" value="UER00013"/>
</dbReference>
<dbReference type="AlphaFoldDB" id="A0A4Y3PMQ1"/>
<gene>
    <name evidence="10" type="primary">hisK_3</name>
    <name evidence="10" type="ORF">BPA01_53300</name>
</gene>
<evidence type="ECO:0000256" key="3">
    <source>
        <dbReference type="ARBA" id="ARBA00013085"/>
    </source>
</evidence>
<dbReference type="GO" id="GO:0005737">
    <property type="term" value="C:cytoplasm"/>
    <property type="evidence" value="ECO:0007669"/>
    <property type="project" value="TreeGrafter"/>
</dbReference>
<evidence type="ECO:0000256" key="5">
    <source>
        <dbReference type="ARBA" id="ARBA00022801"/>
    </source>
</evidence>
<comment type="catalytic activity">
    <reaction evidence="7 8">
        <text>L-histidinol phosphate + H2O = L-histidinol + phosphate</text>
        <dbReference type="Rhea" id="RHEA:14465"/>
        <dbReference type="ChEBI" id="CHEBI:15377"/>
        <dbReference type="ChEBI" id="CHEBI:43474"/>
        <dbReference type="ChEBI" id="CHEBI:57699"/>
        <dbReference type="ChEBI" id="CHEBI:57980"/>
        <dbReference type="EC" id="3.1.3.15"/>
    </reaction>
</comment>
<keyword evidence="11" id="KW-1185">Reference proteome</keyword>
<dbReference type="InterPro" id="IPR010140">
    <property type="entry name" value="Histidinol_P_phosphatase_HisJ"/>
</dbReference>
<dbReference type="PANTHER" id="PTHR21039">
    <property type="entry name" value="HISTIDINOL PHOSPHATASE-RELATED"/>
    <property type="match status" value="1"/>
</dbReference>
<dbReference type="EC" id="3.1.3.15" evidence="3 8"/>
<evidence type="ECO:0000259" key="9">
    <source>
        <dbReference type="Pfam" id="PF02811"/>
    </source>
</evidence>
<sequence length="393" mass="45194">MQNVSAFFMKLDVTVLLYPDRKVPDKRLVAWEERHRAFIHIPAVSRIQTVENGWTNRRGDGMKVDFHVHLEEGPYSLDWLVGQACALRPLLDEKQESGSRGWAHELVKGLAHRLQRGPYSREWLDLYRARAKQAGISQVCVVEHLYRFADFRPYYEQFIHVGHDRLGKAQRQWLGQMANDSLPAYVAFLAEERERWAEDGVALRIGIELDYFPGGEGELREVIEKYPWDVCMGAVHFPGGKGYLVRNLQEQLEVHASPGWFVRYFDVVEQAIDSGLFDVLTHLDGVRAFGPKADEMTLLPYYQRIARALRRMDTATELNTACVRGQTQREFSPSYRFLQILAQHEVPITLSSHATAPDQVGQHLAEARMQLRRAGYASLAVFADRKRSLMEIE</sequence>
<comment type="similarity">
    <text evidence="2 8">Belongs to the PHP hydrolase family. HisK subfamily.</text>
</comment>
<feature type="domain" description="PHP" evidence="9">
    <location>
        <begin position="127"/>
        <end position="321"/>
    </location>
</feature>
<dbReference type="InterPro" id="IPR016195">
    <property type="entry name" value="Pol/histidinol_Pase-like"/>
</dbReference>
<evidence type="ECO:0000256" key="6">
    <source>
        <dbReference type="ARBA" id="ARBA00023102"/>
    </source>
</evidence>
<comment type="caution">
    <text evidence="10">The sequence shown here is derived from an EMBL/GenBank/DDBJ whole genome shotgun (WGS) entry which is preliminary data.</text>
</comment>
<dbReference type="GO" id="GO:0000105">
    <property type="term" value="P:L-histidine biosynthetic process"/>
    <property type="evidence" value="ECO:0007669"/>
    <property type="project" value="UniProtKB-UniRule"/>
</dbReference>
<dbReference type="GO" id="GO:0004401">
    <property type="term" value="F:histidinol-phosphatase activity"/>
    <property type="evidence" value="ECO:0007669"/>
    <property type="project" value="UniProtKB-UniRule"/>
</dbReference>
<dbReference type="Gene3D" id="3.20.20.140">
    <property type="entry name" value="Metal-dependent hydrolases"/>
    <property type="match status" value="1"/>
</dbReference>